<dbReference type="Proteomes" id="UP000192611">
    <property type="component" value="Unassembled WGS sequence"/>
</dbReference>
<dbReference type="Gene3D" id="3.60.21.10">
    <property type="match status" value="1"/>
</dbReference>
<sequence length="364" mass="41287">MVRIIHCADFHIGATFPVNGDKFRETLIDDFNRLVSLCIDKDIDILLIAGDLFDSNRVWGISLSTVIDGLRRLSENGLKCFILPGTHDKLTKDSIYQQLPKISNVFIFGLDCDYYYDDTTGIYITGNAYKGEDVGKRALRGLSPREDARFNIALAHASIEGGLVSGDDMLISDEEMKKSGFDYIALGHWHRFNIVRGQKPIAIYPGSIEPLSRDQRETGNVILVEIDNGETKYTPIRIGKLKVKNISIELKGEDKTNEIIETIKEYKDENIILNLKLNGTIKPTEEIDFDGIKDICHSDFFAISITKDALEVITDEIPSDIPKDSVLGRFFEKVQAKIKEAKDEREKNYWKDVLIEGIRLTRRH</sequence>
<dbReference type="InterPro" id="IPR050535">
    <property type="entry name" value="DNA_Repair-Maintenance_Comp"/>
</dbReference>
<dbReference type="EMBL" id="NATQ01000071">
    <property type="protein sequence ID" value="OQX90315.1"/>
    <property type="molecule type" value="Genomic_DNA"/>
</dbReference>
<name>A0A1W9S0T8_9BACT</name>
<dbReference type="InterPro" id="IPR029052">
    <property type="entry name" value="Metallo-depent_PP-like"/>
</dbReference>
<accession>A0A1W9S0T8</accession>
<keyword evidence="1" id="KW-0378">Hydrolase</keyword>
<evidence type="ECO:0000256" key="1">
    <source>
        <dbReference type="ARBA" id="ARBA00022801"/>
    </source>
</evidence>
<evidence type="ECO:0000259" key="2">
    <source>
        <dbReference type="Pfam" id="PF00149"/>
    </source>
</evidence>
<dbReference type="GO" id="GO:0016787">
    <property type="term" value="F:hydrolase activity"/>
    <property type="evidence" value="ECO:0007669"/>
    <property type="project" value="UniProtKB-KW"/>
</dbReference>
<dbReference type="AlphaFoldDB" id="A0A1W9S0T8"/>
<dbReference type="InterPro" id="IPR041796">
    <property type="entry name" value="Mre11_N"/>
</dbReference>
<dbReference type="PANTHER" id="PTHR30337">
    <property type="entry name" value="COMPONENT OF ATP-DEPENDENT DSDNA EXONUCLEASE"/>
    <property type="match status" value="1"/>
</dbReference>
<proteinExistence type="predicted"/>
<protein>
    <recommendedName>
        <fullName evidence="2">Calcineurin-like phosphoesterase domain-containing protein</fullName>
    </recommendedName>
</protein>
<evidence type="ECO:0000313" key="3">
    <source>
        <dbReference type="EMBL" id="OQX90315.1"/>
    </source>
</evidence>
<feature type="domain" description="Calcineurin-like phosphoesterase" evidence="2">
    <location>
        <begin position="3"/>
        <end position="191"/>
    </location>
</feature>
<gene>
    <name evidence="3" type="ORF">B6D57_03800</name>
</gene>
<dbReference type="SUPFAM" id="SSF56300">
    <property type="entry name" value="Metallo-dependent phosphatases"/>
    <property type="match status" value="1"/>
</dbReference>
<dbReference type="CDD" id="cd00840">
    <property type="entry name" value="MPP_Mre11_N"/>
    <property type="match status" value="1"/>
</dbReference>
<dbReference type="InterPro" id="IPR004843">
    <property type="entry name" value="Calcineurin-like_PHP"/>
</dbReference>
<evidence type="ECO:0000313" key="4">
    <source>
        <dbReference type="Proteomes" id="UP000192611"/>
    </source>
</evidence>
<organism evidence="3 4">
    <name type="scientific">Candidatus Coatesbacteria bacterium 4484_99</name>
    <dbReference type="NCBI Taxonomy" id="1970774"/>
    <lineage>
        <taxon>Bacteria</taxon>
        <taxon>Candidatus Coatesiibacteriota</taxon>
    </lineage>
</organism>
<comment type="caution">
    <text evidence="3">The sequence shown here is derived from an EMBL/GenBank/DDBJ whole genome shotgun (WGS) entry which is preliminary data.</text>
</comment>
<dbReference type="Pfam" id="PF00149">
    <property type="entry name" value="Metallophos"/>
    <property type="match status" value="1"/>
</dbReference>
<reference evidence="4" key="1">
    <citation type="submission" date="2017-03" db="EMBL/GenBank/DDBJ databases">
        <title>Novel pathways for hydrocarbon cycling and metabolic interdependencies in hydrothermal sediment communities.</title>
        <authorList>
            <person name="Dombrowski N."/>
            <person name="Seitz K."/>
            <person name="Teske A."/>
            <person name="Baker B."/>
        </authorList>
    </citation>
    <scope>NUCLEOTIDE SEQUENCE [LARGE SCALE GENOMIC DNA]</scope>
</reference>